<dbReference type="Pfam" id="PF10048">
    <property type="entry name" value="DUF2282"/>
    <property type="match status" value="1"/>
</dbReference>
<dbReference type="Proteomes" id="UP001262410">
    <property type="component" value="Unassembled WGS sequence"/>
</dbReference>
<evidence type="ECO:0000313" key="2">
    <source>
        <dbReference type="EMBL" id="MDR6292918.1"/>
    </source>
</evidence>
<keyword evidence="3" id="KW-1185">Reference proteome</keyword>
<dbReference type="RefSeq" id="WP_309799437.1">
    <property type="nucleotide sequence ID" value="NZ_JAVDPW010000010.1"/>
</dbReference>
<name>A0ABU1JWC6_9PROT</name>
<dbReference type="InterPro" id="IPR018740">
    <property type="entry name" value="DUF2282_membr"/>
</dbReference>
<reference evidence="2 3" key="1">
    <citation type="submission" date="2023-07" db="EMBL/GenBank/DDBJ databases">
        <title>Sorghum-associated microbial communities from plants grown in Nebraska, USA.</title>
        <authorList>
            <person name="Schachtman D."/>
        </authorList>
    </citation>
    <scope>NUCLEOTIDE SEQUENCE [LARGE SCALE GENOMIC DNA]</scope>
    <source>
        <strain evidence="2 3">584</strain>
    </source>
</reference>
<protein>
    <submittedName>
        <fullName evidence="2">Membrane protein</fullName>
    </submittedName>
</protein>
<dbReference type="EMBL" id="JAVDPW010000010">
    <property type="protein sequence ID" value="MDR6292918.1"/>
    <property type="molecule type" value="Genomic_DNA"/>
</dbReference>
<proteinExistence type="predicted"/>
<evidence type="ECO:0000256" key="1">
    <source>
        <dbReference type="SAM" id="SignalP"/>
    </source>
</evidence>
<comment type="caution">
    <text evidence="2">The sequence shown here is derived from an EMBL/GenBank/DDBJ whole genome shotgun (WGS) entry which is preliminary data.</text>
</comment>
<organism evidence="2 3">
    <name type="scientific">Inquilinus ginsengisoli</name>
    <dbReference type="NCBI Taxonomy" id="363840"/>
    <lineage>
        <taxon>Bacteria</taxon>
        <taxon>Pseudomonadati</taxon>
        <taxon>Pseudomonadota</taxon>
        <taxon>Alphaproteobacteria</taxon>
        <taxon>Rhodospirillales</taxon>
        <taxon>Rhodospirillaceae</taxon>
        <taxon>Inquilinus</taxon>
    </lineage>
</organism>
<accession>A0ABU1JWC6</accession>
<evidence type="ECO:0000313" key="3">
    <source>
        <dbReference type="Proteomes" id="UP001262410"/>
    </source>
</evidence>
<feature type="signal peptide" evidence="1">
    <location>
        <begin position="1"/>
        <end position="31"/>
    </location>
</feature>
<keyword evidence="1" id="KW-0732">Signal</keyword>
<feature type="chain" id="PRO_5046667118" evidence="1">
    <location>
        <begin position="32"/>
        <end position="97"/>
    </location>
</feature>
<sequence length="97" mass="9541">MTSKTAALNIASALFGAVALAAIVAPPAANAADLAKCYGISLAGQNSCANQAGTHSCAGQSKVNYDGSEWRAVGSAAICTELGGQAQAFKGVNPKKA</sequence>
<gene>
    <name evidence="2" type="ORF">E9232_005463</name>
</gene>